<organism evidence="3 4">
    <name type="scientific">Spongisporangium articulatum</name>
    <dbReference type="NCBI Taxonomy" id="3362603"/>
    <lineage>
        <taxon>Bacteria</taxon>
        <taxon>Bacillati</taxon>
        <taxon>Actinomycetota</taxon>
        <taxon>Actinomycetes</taxon>
        <taxon>Kineosporiales</taxon>
        <taxon>Kineosporiaceae</taxon>
        <taxon>Spongisporangium</taxon>
    </lineage>
</organism>
<dbReference type="Proteomes" id="UP001612915">
    <property type="component" value="Unassembled WGS sequence"/>
</dbReference>
<evidence type="ECO:0000256" key="1">
    <source>
        <dbReference type="SAM" id="MobiDB-lite"/>
    </source>
</evidence>
<feature type="transmembrane region" description="Helical" evidence="2">
    <location>
        <begin position="24"/>
        <end position="45"/>
    </location>
</feature>
<feature type="transmembrane region" description="Helical" evidence="2">
    <location>
        <begin position="57"/>
        <end position="82"/>
    </location>
</feature>
<comment type="caution">
    <text evidence="3">The sequence shown here is derived from an EMBL/GenBank/DDBJ whole genome shotgun (WGS) entry which is preliminary data.</text>
</comment>
<evidence type="ECO:0000313" key="4">
    <source>
        <dbReference type="Proteomes" id="UP001612915"/>
    </source>
</evidence>
<name>A0ABW8ANE0_9ACTN</name>
<keyword evidence="4" id="KW-1185">Reference proteome</keyword>
<evidence type="ECO:0000256" key="2">
    <source>
        <dbReference type="SAM" id="Phobius"/>
    </source>
</evidence>
<evidence type="ECO:0000313" key="3">
    <source>
        <dbReference type="EMBL" id="MFI7587895.1"/>
    </source>
</evidence>
<gene>
    <name evidence="3" type="ORF">ACIB24_12555</name>
</gene>
<reference evidence="3 4" key="1">
    <citation type="submission" date="2024-10" db="EMBL/GenBank/DDBJ databases">
        <title>The Natural Products Discovery Center: Release of the First 8490 Sequenced Strains for Exploring Actinobacteria Biosynthetic Diversity.</title>
        <authorList>
            <person name="Kalkreuter E."/>
            <person name="Kautsar S.A."/>
            <person name="Yang D."/>
            <person name="Bader C.D."/>
            <person name="Teijaro C.N."/>
            <person name="Fluegel L."/>
            <person name="Davis C.M."/>
            <person name="Simpson J.R."/>
            <person name="Lauterbach L."/>
            <person name="Steele A.D."/>
            <person name="Gui C."/>
            <person name="Meng S."/>
            <person name="Li G."/>
            <person name="Viehrig K."/>
            <person name="Ye F."/>
            <person name="Su P."/>
            <person name="Kiefer A.F."/>
            <person name="Nichols A."/>
            <person name="Cepeda A.J."/>
            <person name="Yan W."/>
            <person name="Fan B."/>
            <person name="Jiang Y."/>
            <person name="Adhikari A."/>
            <person name="Zheng C.-J."/>
            <person name="Schuster L."/>
            <person name="Cowan T.M."/>
            <person name="Smanski M.J."/>
            <person name="Chevrette M.G."/>
            <person name="De Carvalho L.P.S."/>
            <person name="Shen B."/>
        </authorList>
    </citation>
    <scope>NUCLEOTIDE SEQUENCE [LARGE SCALE GENOMIC DNA]</scope>
    <source>
        <strain evidence="3 4">NPDC049639</strain>
    </source>
</reference>
<dbReference type="Pfam" id="PF10935">
    <property type="entry name" value="DUF2637"/>
    <property type="match status" value="1"/>
</dbReference>
<sequence>MDTTTTPDEALATVTPMQRLARTLPITVGLLLVAGVWFAGAVWSFSEQRDFAAAKHFDIPILLPLTFDGLALSLAVVAWSAALDGRAAGLARIGTFGAITASATSNATWAASRTGGDVVTVVLAAGVPLASAIAFETLLAELRKGVHRRRGEEPPVVVTAPRLIRLALAPASTFRAWRKHVLDITSPARPARARPASRAETVPSSSDGGDAKSGGQGGGRSKGPNRQRPHVDAGDLLLAAQAVQAEFARNGSRLSRRTLIDGLRARGHGCGTEKAKELLRQLNAA</sequence>
<protein>
    <submittedName>
        <fullName evidence="3">DUF2637 domain-containing protein</fullName>
    </submittedName>
</protein>
<accession>A0ABW8ANE0</accession>
<dbReference type="EMBL" id="JBITLV010000004">
    <property type="protein sequence ID" value="MFI7587895.1"/>
    <property type="molecule type" value="Genomic_DNA"/>
</dbReference>
<feature type="region of interest" description="Disordered" evidence="1">
    <location>
        <begin position="188"/>
        <end position="230"/>
    </location>
</feature>
<feature type="transmembrane region" description="Helical" evidence="2">
    <location>
        <begin position="118"/>
        <end position="140"/>
    </location>
</feature>
<keyword evidence="2" id="KW-1133">Transmembrane helix</keyword>
<feature type="compositionally biased region" description="Low complexity" evidence="1">
    <location>
        <begin position="188"/>
        <end position="208"/>
    </location>
</feature>
<feature type="compositionally biased region" description="Gly residues" evidence="1">
    <location>
        <begin position="211"/>
        <end position="221"/>
    </location>
</feature>
<dbReference type="RefSeq" id="WP_398280491.1">
    <property type="nucleotide sequence ID" value="NZ_JBITLV010000004.1"/>
</dbReference>
<keyword evidence="2" id="KW-0812">Transmembrane</keyword>
<proteinExistence type="predicted"/>
<keyword evidence="2" id="KW-0472">Membrane</keyword>
<dbReference type="InterPro" id="IPR021235">
    <property type="entry name" value="DUF2637"/>
</dbReference>